<dbReference type="InterPro" id="IPR008928">
    <property type="entry name" value="6-hairpin_glycosidase_sf"/>
</dbReference>
<dbReference type="InterPro" id="IPR012341">
    <property type="entry name" value="6hp_glycosidase-like_sf"/>
</dbReference>
<name>A0A175R3X7_9HYPH</name>
<dbReference type="PATRIC" id="fig|401562.3.peg.3822"/>
<dbReference type="GO" id="GO:0008810">
    <property type="term" value="F:cellulase activity"/>
    <property type="evidence" value="ECO:0007669"/>
    <property type="project" value="UniProtKB-EC"/>
</dbReference>
<dbReference type="Proteomes" id="UP000078272">
    <property type="component" value="Unassembled WGS sequence"/>
</dbReference>
<feature type="chain" id="PRO_5008041656" description="cellulase" evidence="8">
    <location>
        <begin position="22"/>
        <end position="345"/>
    </location>
</feature>
<evidence type="ECO:0000313" key="10">
    <source>
        <dbReference type="Proteomes" id="UP000078272"/>
    </source>
</evidence>
<sequence length="345" mass="36904">MRSLKPLLCALLLVWGSPAMAASSLPTGAWESYRASFLDASGRIVDTGNHGISHSEGQGYGLLLAVMADDQANFDRIWSFTRTQLLVRDDGLAAWRWTPGSEPPVTDLNDASDGDILIALGLARGGAKWQRSDLTEAAATLAGSIGARLLFAHDGQTLLRPGVSGFDRGERADGPVVNLSYWVFEAFGDLAALAPGHDWSGAEAGGRHLLASVLTDAALPPEWLSLAQRPKPAAGFPSEFGYNALRLPLYLLRAREGDPDLLRKLTAGMTDANGNLRIVDLSTGATKETLNDPGYRIIPAAVACVLEGTPVPEDLRGFAPTLYYPSTLHLLALDALNERHPECLR</sequence>
<dbReference type="OrthoDB" id="9766708at2"/>
<comment type="caution">
    <text evidence="9">The sequence shown here is derived from an EMBL/GenBank/DDBJ whole genome shotgun (WGS) entry which is preliminary data.</text>
</comment>
<keyword evidence="5" id="KW-0136">Cellulose degradation</keyword>
<keyword evidence="6" id="KW-0326">Glycosidase</keyword>
<protein>
    <recommendedName>
        <fullName evidence="3">cellulase</fullName>
        <ecNumber evidence="3">3.2.1.4</ecNumber>
    </recommendedName>
</protein>
<evidence type="ECO:0000256" key="3">
    <source>
        <dbReference type="ARBA" id="ARBA00012601"/>
    </source>
</evidence>
<keyword evidence="7" id="KW-0624">Polysaccharide degradation</keyword>
<dbReference type="Gene3D" id="1.50.10.10">
    <property type="match status" value="1"/>
</dbReference>
<dbReference type="PRINTS" id="PR00735">
    <property type="entry name" value="GLHYDRLASE8"/>
</dbReference>
<dbReference type="EMBL" id="LDPZ01000052">
    <property type="protein sequence ID" value="KTQ85903.1"/>
    <property type="molecule type" value="Genomic_DNA"/>
</dbReference>
<evidence type="ECO:0000256" key="1">
    <source>
        <dbReference type="ARBA" id="ARBA00000966"/>
    </source>
</evidence>
<comment type="similarity">
    <text evidence="2">Belongs to the glycosyl hydrolase 8 (cellulase D) family.</text>
</comment>
<evidence type="ECO:0000256" key="7">
    <source>
        <dbReference type="ARBA" id="ARBA00023326"/>
    </source>
</evidence>
<proteinExistence type="inferred from homology"/>
<accession>A0A175R3X7</accession>
<gene>
    <name evidence="9" type="ORF">NS226_18595</name>
</gene>
<evidence type="ECO:0000256" key="5">
    <source>
        <dbReference type="ARBA" id="ARBA00023001"/>
    </source>
</evidence>
<evidence type="ECO:0000256" key="6">
    <source>
        <dbReference type="ARBA" id="ARBA00023295"/>
    </source>
</evidence>
<dbReference type="AlphaFoldDB" id="A0A175R3X7"/>
<evidence type="ECO:0000313" key="9">
    <source>
        <dbReference type="EMBL" id="KTQ85903.1"/>
    </source>
</evidence>
<dbReference type="STRING" id="401562.NS365_02320"/>
<organism evidence="9 10">
    <name type="scientific">Aureimonas ureilytica</name>
    <dbReference type="NCBI Taxonomy" id="401562"/>
    <lineage>
        <taxon>Bacteria</taxon>
        <taxon>Pseudomonadati</taxon>
        <taxon>Pseudomonadota</taxon>
        <taxon>Alphaproteobacteria</taxon>
        <taxon>Hyphomicrobiales</taxon>
        <taxon>Aurantimonadaceae</taxon>
        <taxon>Aureimonas</taxon>
    </lineage>
</organism>
<evidence type="ECO:0000256" key="4">
    <source>
        <dbReference type="ARBA" id="ARBA00022801"/>
    </source>
</evidence>
<dbReference type="InterPro" id="IPR002037">
    <property type="entry name" value="Glyco_hydro_8"/>
</dbReference>
<evidence type="ECO:0000256" key="8">
    <source>
        <dbReference type="SAM" id="SignalP"/>
    </source>
</evidence>
<dbReference type="Pfam" id="PF01270">
    <property type="entry name" value="Glyco_hydro_8"/>
    <property type="match status" value="1"/>
</dbReference>
<feature type="signal peptide" evidence="8">
    <location>
        <begin position="1"/>
        <end position="21"/>
    </location>
</feature>
<keyword evidence="4" id="KW-0378">Hydrolase</keyword>
<comment type="catalytic activity">
    <reaction evidence="1">
        <text>Endohydrolysis of (1-&gt;4)-beta-D-glucosidic linkages in cellulose, lichenin and cereal beta-D-glucans.</text>
        <dbReference type="EC" id="3.2.1.4"/>
    </reaction>
</comment>
<reference evidence="9 10" key="1">
    <citation type="journal article" date="2016" name="Front. Microbiol.">
        <title>Genomic Resource of Rice Seed Associated Bacteria.</title>
        <authorList>
            <person name="Midha S."/>
            <person name="Bansal K."/>
            <person name="Sharma S."/>
            <person name="Kumar N."/>
            <person name="Patil P.P."/>
            <person name="Chaudhry V."/>
            <person name="Patil P.B."/>
        </authorList>
    </citation>
    <scope>NUCLEOTIDE SEQUENCE [LARGE SCALE GENOMIC DNA]</scope>
    <source>
        <strain evidence="9 10">NS226</strain>
    </source>
</reference>
<dbReference type="SUPFAM" id="SSF48208">
    <property type="entry name" value="Six-hairpin glycosidases"/>
    <property type="match status" value="1"/>
</dbReference>
<dbReference type="GO" id="GO:0030245">
    <property type="term" value="P:cellulose catabolic process"/>
    <property type="evidence" value="ECO:0007669"/>
    <property type="project" value="UniProtKB-KW"/>
</dbReference>
<keyword evidence="7" id="KW-0119">Carbohydrate metabolism</keyword>
<dbReference type="RefSeq" id="WP_058636221.1">
    <property type="nucleotide sequence ID" value="NZ_LDPZ01000052.1"/>
</dbReference>
<keyword evidence="8" id="KW-0732">Signal</keyword>
<dbReference type="EC" id="3.2.1.4" evidence="3"/>
<evidence type="ECO:0000256" key="2">
    <source>
        <dbReference type="ARBA" id="ARBA00009209"/>
    </source>
</evidence>